<accession>A0A1I4ZPJ9</accession>
<protein>
    <recommendedName>
        <fullName evidence="4">MetA-pathway of phenol degradation</fullName>
    </recommendedName>
</protein>
<name>A0A1I4ZPJ9_9RHOB</name>
<dbReference type="RefSeq" id="WP_092835157.1">
    <property type="nucleotide sequence ID" value="NZ_FOVP01000004.1"/>
</dbReference>
<evidence type="ECO:0000313" key="2">
    <source>
        <dbReference type="EMBL" id="SFN52186.1"/>
    </source>
</evidence>
<keyword evidence="1" id="KW-0732">Signal</keyword>
<evidence type="ECO:0000313" key="3">
    <source>
        <dbReference type="Proteomes" id="UP000198599"/>
    </source>
</evidence>
<keyword evidence="3" id="KW-1185">Reference proteome</keyword>
<evidence type="ECO:0000256" key="1">
    <source>
        <dbReference type="SAM" id="SignalP"/>
    </source>
</evidence>
<gene>
    <name evidence="2" type="ORF">SAMN04487859_10417</name>
</gene>
<dbReference type="EMBL" id="FOVP01000004">
    <property type="protein sequence ID" value="SFN52186.1"/>
    <property type="molecule type" value="Genomic_DNA"/>
</dbReference>
<dbReference type="OrthoDB" id="5450709at2"/>
<proteinExistence type="predicted"/>
<dbReference type="Proteomes" id="UP000198599">
    <property type="component" value="Unassembled WGS sequence"/>
</dbReference>
<dbReference type="AlphaFoldDB" id="A0A1I4ZPJ9"/>
<feature type="signal peptide" evidence="1">
    <location>
        <begin position="1"/>
        <end position="21"/>
    </location>
</feature>
<organism evidence="2 3">
    <name type="scientific">Roseovarius lutimaris</name>
    <dbReference type="NCBI Taxonomy" id="1005928"/>
    <lineage>
        <taxon>Bacteria</taxon>
        <taxon>Pseudomonadati</taxon>
        <taxon>Pseudomonadota</taxon>
        <taxon>Alphaproteobacteria</taxon>
        <taxon>Rhodobacterales</taxon>
        <taxon>Roseobacteraceae</taxon>
        <taxon>Roseovarius</taxon>
    </lineage>
</organism>
<evidence type="ECO:0008006" key="4">
    <source>
        <dbReference type="Google" id="ProtNLM"/>
    </source>
</evidence>
<feature type="chain" id="PRO_5011710846" description="MetA-pathway of phenol degradation" evidence="1">
    <location>
        <begin position="22"/>
        <end position="380"/>
    </location>
</feature>
<reference evidence="3" key="1">
    <citation type="submission" date="2016-10" db="EMBL/GenBank/DDBJ databases">
        <authorList>
            <person name="Varghese N."/>
            <person name="Submissions S."/>
        </authorList>
    </citation>
    <scope>NUCLEOTIDE SEQUENCE [LARGE SCALE GENOMIC DNA]</scope>
    <source>
        <strain evidence="3">DSM 28463</strain>
    </source>
</reference>
<sequence>MTQVSLRAAAFCATLSLTALAAPVFAHEDDPVPANDAATGFTVTTTDLPPLRADGHAPIGVMGEHRHKRGEVMLSYRFMHMDMRGNQIGSNNVSNDTIATTVPNRFFGAPGQPPTLRIVPTDMQMQMHMFGAMYAPNDRITLMAMLPYIDKQMDHLTYQGGAGTTVLGGFRTKSEGIGDVKVSALIGLMESGNNKVHLNMGVSLPTGSTSETGTILAPNGTRPTVRLPYAMQLGSGTYDLLPGITYNGGQGLTKWGAQLSGVIRTGKNNGYRLGDQLAVSTWASYQPEPWISLSGRVEARTTGDITGRDPLIAGPVQTADPDNYGGDTVTLYGGFNLMGQRGALRGHRLAFELGVPIYQKLNGPQMETDWTATLGWQLAF</sequence>
<dbReference type="STRING" id="1005928.SAMN04487859_10417"/>